<dbReference type="Pfam" id="PF00931">
    <property type="entry name" value="NB-ARC"/>
    <property type="match status" value="1"/>
</dbReference>
<dbReference type="AlphaFoldDB" id="A0A6J0PJ99"/>
<dbReference type="CDD" id="cd14798">
    <property type="entry name" value="RX-CC_like"/>
    <property type="match status" value="1"/>
</dbReference>
<evidence type="ECO:0000256" key="5">
    <source>
        <dbReference type="ARBA" id="ARBA00022821"/>
    </source>
</evidence>
<dbReference type="Proteomes" id="UP000504607">
    <property type="component" value="Chromosome 1"/>
</dbReference>
<evidence type="ECO:0000256" key="1">
    <source>
        <dbReference type="ARBA" id="ARBA00008894"/>
    </source>
</evidence>
<evidence type="ECO:0000256" key="4">
    <source>
        <dbReference type="ARBA" id="ARBA00022741"/>
    </source>
</evidence>
<dbReference type="FunFam" id="1.10.10.10:FF:000322">
    <property type="entry name" value="Probable disease resistance protein At1g63360"/>
    <property type="match status" value="1"/>
</dbReference>
<feature type="domain" description="Disease resistance N-terminal" evidence="9">
    <location>
        <begin position="11"/>
        <end position="94"/>
    </location>
</feature>
<evidence type="ECO:0000256" key="2">
    <source>
        <dbReference type="ARBA" id="ARBA00022614"/>
    </source>
</evidence>
<evidence type="ECO:0000313" key="11">
    <source>
        <dbReference type="Proteomes" id="UP000504607"/>
    </source>
</evidence>
<dbReference type="Gene3D" id="3.80.10.10">
    <property type="entry name" value="Ribonuclease Inhibitor"/>
    <property type="match status" value="1"/>
</dbReference>
<dbReference type="InParanoid" id="A0A6J0PJ99"/>
<feature type="compositionally biased region" description="Polar residues" evidence="7">
    <location>
        <begin position="139"/>
        <end position="159"/>
    </location>
</feature>
<dbReference type="SUPFAM" id="SSF52540">
    <property type="entry name" value="P-loop containing nucleoside triphosphate hydrolases"/>
    <property type="match status" value="1"/>
</dbReference>
<dbReference type="OrthoDB" id="5279713at2759"/>
<feature type="domain" description="Disease resistance protein winged helix" evidence="10">
    <location>
        <begin position="429"/>
        <end position="494"/>
    </location>
</feature>
<feature type="region of interest" description="Disordered" evidence="7">
    <location>
        <begin position="138"/>
        <end position="163"/>
    </location>
</feature>
<sequence length="611" mass="69039">MAMILDAFVYKFAQLLVELANEEVDMLLGVPGEIKKLQNKLRKISKVLADAERKRINDEAIDDWLKELKDFMYDADDILDLCRIEADKCSEVSSSTSSVCSPFPLLSCFRKPLLSHEIGSKIRELNLKLEQISRGRSEFNLQNSSPDKQKVTSQNSRKTSPVGEIDIVGSEIEEHTQSLVDLLIKDDTRGNNLVFAIVGAGGIGKTTLAKRIYNDQRIQEEFSKKRWVCVSQEFDEVKLLKDILDGDKNDCAGDQSKSSLEPKVETSLWGKKLFLVLDDVWTAKVWCDLLCNTLKSCAAGSRILVTTRNEQITKQMRAVNTHQVHKLSLKDSWLLLCKKVVLIGEEGEIQHLKDIGMEMVKKCDGLPLAIKAVAGVLCTKERTRRAWSGVLESTAWSTSGLPEEVKGALYLSYEDLPSYLKQCFIYCSLFPENHQIWMDTITKLWIAEGFVKAEGSSTMEEIAEDYYKELIMRNLLQPHAPYICQMHDLLQSLARYLARDESSVVCKVDEVGSSNGPMKLRRVFVSNVHEVGTSGPTTAITDVLVKKDTLRTLMWNMMPMSETQMDVIFHKLSRLRVLDMSHSRIRSLPDSLGNLIHLRDVSTFLAFLTVS</sequence>
<dbReference type="FunCoup" id="A0A6J0PJ99">
    <property type="interactions" value="11"/>
</dbReference>
<dbReference type="PRINTS" id="PR00364">
    <property type="entry name" value="DISEASERSIST"/>
</dbReference>
<feature type="domain" description="NB-ARC" evidence="8">
    <location>
        <begin position="173"/>
        <end position="341"/>
    </location>
</feature>
<evidence type="ECO:0000256" key="6">
    <source>
        <dbReference type="ARBA" id="ARBA00022840"/>
    </source>
</evidence>
<dbReference type="InterPro" id="IPR002182">
    <property type="entry name" value="NB-ARC"/>
</dbReference>
<dbReference type="PANTHER" id="PTHR36766:SF70">
    <property type="entry name" value="DISEASE RESISTANCE PROTEIN RGA4"/>
    <property type="match status" value="1"/>
</dbReference>
<dbReference type="InterPro" id="IPR058922">
    <property type="entry name" value="WHD_DRP"/>
</dbReference>
<dbReference type="InterPro" id="IPR042197">
    <property type="entry name" value="Apaf_helical"/>
</dbReference>
<dbReference type="InterPro" id="IPR038005">
    <property type="entry name" value="RX-like_CC"/>
</dbReference>
<dbReference type="Gene3D" id="1.20.5.4130">
    <property type="match status" value="1"/>
</dbReference>
<protein>
    <submittedName>
        <fullName evidence="12">Disease resistance protein RGA2-like</fullName>
    </submittedName>
</protein>
<evidence type="ECO:0000259" key="9">
    <source>
        <dbReference type="Pfam" id="PF18052"/>
    </source>
</evidence>
<dbReference type="Pfam" id="PF18052">
    <property type="entry name" value="Rx_N"/>
    <property type="match status" value="1"/>
</dbReference>
<dbReference type="Gene3D" id="1.10.8.430">
    <property type="entry name" value="Helical domain of apoptotic protease-activating factors"/>
    <property type="match status" value="1"/>
</dbReference>
<dbReference type="PANTHER" id="PTHR36766">
    <property type="entry name" value="PLANT BROAD-SPECTRUM MILDEW RESISTANCE PROTEIN RPW8"/>
    <property type="match status" value="1"/>
</dbReference>
<evidence type="ECO:0000256" key="7">
    <source>
        <dbReference type="SAM" id="MobiDB-lite"/>
    </source>
</evidence>
<dbReference type="GO" id="GO:0042742">
    <property type="term" value="P:defense response to bacterium"/>
    <property type="evidence" value="ECO:0007669"/>
    <property type="project" value="UniProtKB-ARBA"/>
</dbReference>
<keyword evidence="4" id="KW-0547">Nucleotide-binding</keyword>
<keyword evidence="5" id="KW-0611">Plant defense</keyword>
<dbReference type="GO" id="GO:0002758">
    <property type="term" value="P:innate immune response-activating signaling pathway"/>
    <property type="evidence" value="ECO:0007669"/>
    <property type="project" value="UniProtKB-ARBA"/>
</dbReference>
<keyword evidence="6" id="KW-0067">ATP-binding</keyword>
<dbReference type="RefSeq" id="XP_019706864.1">
    <property type="nucleotide sequence ID" value="XM_019851305.1"/>
</dbReference>
<evidence type="ECO:0000256" key="3">
    <source>
        <dbReference type="ARBA" id="ARBA00022737"/>
    </source>
</evidence>
<gene>
    <name evidence="12" type="primary">LOC105058382</name>
</gene>
<keyword evidence="11" id="KW-1185">Reference proteome</keyword>
<name>A0A6J0PJ99_ELAGV</name>
<dbReference type="InterPro" id="IPR027417">
    <property type="entry name" value="P-loop_NTPase"/>
</dbReference>
<dbReference type="SUPFAM" id="SSF52058">
    <property type="entry name" value="L domain-like"/>
    <property type="match status" value="1"/>
</dbReference>
<dbReference type="GO" id="GO:0009626">
    <property type="term" value="P:plant-type hypersensitive response"/>
    <property type="evidence" value="ECO:0007669"/>
    <property type="project" value="UniProtKB-ARBA"/>
</dbReference>
<dbReference type="Pfam" id="PF23559">
    <property type="entry name" value="WHD_DRP"/>
    <property type="match status" value="1"/>
</dbReference>
<dbReference type="InterPro" id="IPR041118">
    <property type="entry name" value="Rx_N"/>
</dbReference>
<keyword evidence="3" id="KW-0677">Repeat</keyword>
<dbReference type="InterPro" id="IPR032675">
    <property type="entry name" value="LRR_dom_sf"/>
</dbReference>
<evidence type="ECO:0000259" key="10">
    <source>
        <dbReference type="Pfam" id="PF23559"/>
    </source>
</evidence>
<dbReference type="GO" id="GO:0005524">
    <property type="term" value="F:ATP binding"/>
    <property type="evidence" value="ECO:0007669"/>
    <property type="project" value="UniProtKB-KW"/>
</dbReference>
<reference evidence="12" key="1">
    <citation type="submission" date="2025-08" db="UniProtKB">
        <authorList>
            <consortium name="RefSeq"/>
        </authorList>
    </citation>
    <scope>IDENTIFICATION</scope>
</reference>
<keyword evidence="2" id="KW-0433">Leucine-rich repeat</keyword>
<evidence type="ECO:0000313" key="12">
    <source>
        <dbReference type="RefSeq" id="XP_019706864.1"/>
    </source>
</evidence>
<comment type="similarity">
    <text evidence="1">Belongs to the disease resistance NB-LRR family.</text>
</comment>
<dbReference type="GO" id="GO:0043531">
    <property type="term" value="F:ADP binding"/>
    <property type="evidence" value="ECO:0007669"/>
    <property type="project" value="InterPro"/>
</dbReference>
<proteinExistence type="inferred from homology"/>
<evidence type="ECO:0000259" key="8">
    <source>
        <dbReference type="Pfam" id="PF00931"/>
    </source>
</evidence>
<accession>A0A6J0PJ99</accession>
<dbReference type="Gene3D" id="3.40.50.300">
    <property type="entry name" value="P-loop containing nucleotide triphosphate hydrolases"/>
    <property type="match status" value="1"/>
</dbReference>
<dbReference type="InterPro" id="IPR036388">
    <property type="entry name" value="WH-like_DNA-bd_sf"/>
</dbReference>
<organism evidence="11 12">
    <name type="scientific">Elaeis guineensis var. tenera</name>
    <name type="common">Oil palm</name>
    <dbReference type="NCBI Taxonomy" id="51953"/>
    <lineage>
        <taxon>Eukaryota</taxon>
        <taxon>Viridiplantae</taxon>
        <taxon>Streptophyta</taxon>
        <taxon>Embryophyta</taxon>
        <taxon>Tracheophyta</taxon>
        <taxon>Spermatophyta</taxon>
        <taxon>Magnoliopsida</taxon>
        <taxon>Liliopsida</taxon>
        <taxon>Arecaceae</taxon>
        <taxon>Arecoideae</taxon>
        <taxon>Cocoseae</taxon>
        <taxon>Elaeidinae</taxon>
        <taxon>Elaeis</taxon>
    </lineage>
</organism>
<dbReference type="Gene3D" id="1.10.10.10">
    <property type="entry name" value="Winged helix-like DNA-binding domain superfamily/Winged helix DNA-binding domain"/>
    <property type="match status" value="1"/>
</dbReference>